<dbReference type="SUPFAM" id="SSF50475">
    <property type="entry name" value="FMN-binding split barrel"/>
    <property type="match status" value="1"/>
</dbReference>
<proteinExistence type="predicted"/>
<evidence type="ECO:0000313" key="2">
    <source>
        <dbReference type="Proteomes" id="UP000028059"/>
    </source>
</evidence>
<dbReference type="Pfam" id="PF12900">
    <property type="entry name" value="Pyridox_ox_2"/>
    <property type="match status" value="1"/>
</dbReference>
<name>A0A081RMA3_9ARCH</name>
<dbReference type="PATRIC" id="fig|1502293.3.peg.1154"/>
<accession>A0A081RMA3</accession>
<dbReference type="InterPro" id="IPR012349">
    <property type="entry name" value="Split_barrel_FMN-bd"/>
</dbReference>
<reference evidence="1 2" key="1">
    <citation type="submission" date="2014-06" db="EMBL/GenBank/DDBJ databases">
        <authorList>
            <person name="Ngugi D.K."/>
            <person name="Blom J."/>
            <person name="Alam I."/>
            <person name="Rashid M."/>
            <person name="Ba Alawi W."/>
            <person name="Zhang G."/>
            <person name="Hikmawan T."/>
            <person name="Guan Y."/>
            <person name="Antunes A."/>
            <person name="Siam R."/>
            <person name="ElDorry H."/>
            <person name="Bajic V."/>
            <person name="Stingl U."/>
        </authorList>
    </citation>
    <scope>NUCLEOTIDE SEQUENCE [LARGE SCALE GENOMIC DNA]</scope>
    <source>
        <strain evidence="1">SCGC AAA799-N04</strain>
    </source>
</reference>
<gene>
    <name evidence="1" type="ORF">AAA799N04_01251</name>
</gene>
<dbReference type="PANTHER" id="PTHR34071:SF2">
    <property type="entry name" value="FLAVIN-NUCLEOTIDE-BINDING PROTEIN"/>
    <property type="match status" value="1"/>
</dbReference>
<evidence type="ECO:0000313" key="1">
    <source>
        <dbReference type="EMBL" id="KEQ56326.1"/>
    </source>
</evidence>
<dbReference type="AlphaFoldDB" id="A0A081RMA3"/>
<keyword evidence="2" id="KW-1185">Reference proteome</keyword>
<dbReference type="PANTHER" id="PTHR34071">
    <property type="entry name" value="5-NITROIMIDAZOLE ANTIBIOTICS RESISTANCE PROTEIN, NIMA-FAMILY-RELATED PROTEIN-RELATED"/>
    <property type="match status" value="1"/>
</dbReference>
<protein>
    <submittedName>
        <fullName evidence="1">Pyridoxamine 5'-phosphate oxidase-like FMN-binding protein</fullName>
    </submittedName>
</protein>
<dbReference type="InterPro" id="IPR024747">
    <property type="entry name" value="Pyridox_Oxase-rel"/>
</dbReference>
<dbReference type="EMBL" id="JOKN01000022">
    <property type="protein sequence ID" value="KEQ56326.1"/>
    <property type="molecule type" value="Genomic_DNA"/>
</dbReference>
<comment type="caution">
    <text evidence="1">The sequence shown here is derived from an EMBL/GenBank/DDBJ whole genome shotgun (WGS) entry which is preliminary data.</text>
</comment>
<organism evidence="1 2">
    <name type="scientific">Marine Group I thaumarchaeote SCGC AAA799-N04</name>
    <dbReference type="NCBI Taxonomy" id="1502293"/>
    <lineage>
        <taxon>Archaea</taxon>
        <taxon>Nitrososphaerota</taxon>
        <taxon>Marine Group I</taxon>
    </lineage>
</organism>
<dbReference type="Proteomes" id="UP000028059">
    <property type="component" value="Unassembled WGS sequence"/>
</dbReference>
<dbReference type="Gene3D" id="2.30.110.10">
    <property type="entry name" value="Electron Transport, Fmn-binding Protein, Chain A"/>
    <property type="match status" value="1"/>
</dbReference>
<sequence length="210" mass="23955">MKLVGRLEIKSYDKIKEFLSEEHVGRIASIDDSGYPQIIPMNFAFAKDSIYMHSYTRGEKLDNISRNDKVGFEVDRELEFLPSYFSHPTDASQADTLYISVVIKGKAILVEDDDEKAFGLNELMKKYQPEGNYIPIQNNDLVLDEVAVIKVVPESIKGKYKIGQQLRSDSRKILAQKILERNSPTSKQTLKIMGFEETSDGLKMVDEPVW</sequence>